<feature type="chain" id="PRO_5038462754" evidence="1">
    <location>
        <begin position="28"/>
        <end position="371"/>
    </location>
</feature>
<organism evidence="2 3">
    <name type="scientific">Lysinibacillus sphaericus OT4b.31</name>
    <dbReference type="NCBI Taxonomy" id="1285586"/>
    <lineage>
        <taxon>Bacteria</taxon>
        <taxon>Bacillati</taxon>
        <taxon>Bacillota</taxon>
        <taxon>Bacilli</taxon>
        <taxon>Bacillales</taxon>
        <taxon>Bacillaceae</taxon>
        <taxon>Lysinibacillus</taxon>
    </lineage>
</organism>
<keyword evidence="1" id="KW-0732">Signal</keyword>
<dbReference type="Proteomes" id="UP000013911">
    <property type="component" value="Unassembled WGS sequence"/>
</dbReference>
<evidence type="ECO:0000313" key="2">
    <source>
        <dbReference type="EMBL" id="EON70370.1"/>
    </source>
</evidence>
<evidence type="ECO:0000256" key="1">
    <source>
        <dbReference type="SAM" id="SignalP"/>
    </source>
</evidence>
<name>R7Z860_LYSSH</name>
<dbReference type="AlphaFoldDB" id="R7Z860"/>
<dbReference type="HOGENOM" id="CLU_719237_0_0_9"/>
<dbReference type="PATRIC" id="fig|1285586.5.peg.4522"/>
<protein>
    <submittedName>
        <fullName evidence="2">Uncharacterized protein</fullName>
    </submittedName>
</protein>
<sequence length="371" mass="43602">MKKPIKKTWMIASVLTLGMAVYTPLQAGATSAVTTNDVTIQIEQQIKGTIKYIEGDSITIKGNDGKNYYIGFHKFSDEQLEKMNFIEGQEITVEGSVVEDYSEFFTFEVYKKDLPKEITKEELTKLEALFNEMKKLDKEEKYDEVEKIYLEMEKITKPYVLANWQPESFEVYLEEFGFSENNIVIKEKDKEQLKVIYEEWVKLEKDGQEEKALEKLDAFYEIIQPYMDELYPPQTFEEYMTGMELDITKEDLAKLKTIYEEAQKADKDSNDELSEKLWNDFHEMISSYYVPLSFEEYMSDLEFKISEADSKQLKQLYEEALALEKKGEDEKAVEKWEAYYNILDPYFEANKEILISASKLTINGHDYLPQH</sequence>
<accession>R7Z860</accession>
<dbReference type="OrthoDB" id="2728675at2"/>
<evidence type="ECO:0000313" key="3">
    <source>
        <dbReference type="Proteomes" id="UP000013911"/>
    </source>
</evidence>
<comment type="caution">
    <text evidence="2">The sequence shown here is derived from an EMBL/GenBank/DDBJ whole genome shotgun (WGS) entry which is preliminary data.</text>
</comment>
<dbReference type="RefSeq" id="WP_010861239.1">
    <property type="nucleotide sequence ID" value="NZ_KB933411.1"/>
</dbReference>
<dbReference type="EMBL" id="AQPX01000036">
    <property type="protein sequence ID" value="EON70370.1"/>
    <property type="molecule type" value="Genomic_DNA"/>
</dbReference>
<reference evidence="2 3" key="1">
    <citation type="submission" date="2013-04" db="EMBL/GenBank/DDBJ databases">
        <title>Draft genome of the heavy metal tolerant bacterium Lysinibacillus sphaericus strain OT4b.31.</title>
        <authorList>
            <person name="Pena-Montenegro T.D."/>
            <person name="Dussan J."/>
        </authorList>
    </citation>
    <scope>NUCLEOTIDE SEQUENCE [LARGE SCALE GENOMIC DNA]</scope>
    <source>
        <strain evidence="2 3">OT4b.31</strain>
    </source>
</reference>
<gene>
    <name evidence="2" type="ORF">H131_21702</name>
</gene>
<feature type="signal peptide" evidence="1">
    <location>
        <begin position="1"/>
        <end position="27"/>
    </location>
</feature>
<dbReference type="eggNOG" id="ENOG502ZSPS">
    <property type="taxonomic scope" value="Bacteria"/>
</dbReference>
<proteinExistence type="predicted"/>